<dbReference type="Pfam" id="PF04480">
    <property type="entry name" value="DUF559"/>
    <property type="match status" value="1"/>
</dbReference>
<organism evidence="14 15">
    <name type="scientific">Candidatus Magasanikbacteria bacterium RIFOXYD2_FULL_41_14</name>
    <dbReference type="NCBI Taxonomy" id="1798709"/>
    <lineage>
        <taxon>Bacteria</taxon>
        <taxon>Candidatus Magasanikiibacteriota</taxon>
    </lineage>
</organism>
<dbReference type="GO" id="GO:0005524">
    <property type="term" value="F:ATP binding"/>
    <property type="evidence" value="ECO:0007669"/>
    <property type="project" value="UniProtKB-KW"/>
</dbReference>
<evidence type="ECO:0000313" key="15">
    <source>
        <dbReference type="Proteomes" id="UP000178254"/>
    </source>
</evidence>
<feature type="domain" description="YrdC-like" evidence="13">
    <location>
        <begin position="6"/>
        <end position="438"/>
    </location>
</feature>
<keyword evidence="8" id="KW-0547">Nucleotide-binding</keyword>
<evidence type="ECO:0000256" key="9">
    <source>
        <dbReference type="ARBA" id="ARBA00022840"/>
    </source>
</evidence>
<protein>
    <recommendedName>
        <fullName evidence="10">L-threonylcarbamoyladenylate synthase</fullName>
        <ecNumber evidence="3">2.7.7.87</ecNumber>
    </recommendedName>
    <alternativeName>
        <fullName evidence="10">L-threonylcarbamoyladenylate synthase</fullName>
    </alternativeName>
</protein>
<evidence type="ECO:0000259" key="13">
    <source>
        <dbReference type="PROSITE" id="PS51163"/>
    </source>
</evidence>
<dbReference type="InterPro" id="IPR047216">
    <property type="entry name" value="Endonuclease_DUF559_bact"/>
</dbReference>
<dbReference type="EMBL" id="MFRE01000004">
    <property type="protein sequence ID" value="OGH95082.1"/>
    <property type="molecule type" value="Genomic_DNA"/>
</dbReference>
<dbReference type="GO" id="GO:0061710">
    <property type="term" value="F:L-threonylcarbamoyladenylate synthase"/>
    <property type="evidence" value="ECO:0007669"/>
    <property type="project" value="UniProtKB-EC"/>
</dbReference>
<dbReference type="Gene3D" id="3.90.870.10">
    <property type="entry name" value="DHBP synthase"/>
    <property type="match status" value="2"/>
</dbReference>
<dbReference type="InterPro" id="IPR011335">
    <property type="entry name" value="Restrct_endonuc-II-like"/>
</dbReference>
<dbReference type="InterPro" id="IPR017945">
    <property type="entry name" value="DHBP_synth_RibB-like_a/b_dom"/>
</dbReference>
<keyword evidence="6" id="KW-0819">tRNA processing</keyword>
<dbReference type="EC" id="2.7.7.87" evidence="3"/>
<comment type="caution">
    <text evidence="14">The sequence shown here is derived from an EMBL/GenBank/DDBJ whole genome shotgun (WGS) entry which is preliminary data.</text>
</comment>
<evidence type="ECO:0000256" key="1">
    <source>
        <dbReference type="ARBA" id="ARBA00004496"/>
    </source>
</evidence>
<dbReference type="GO" id="GO:0000049">
    <property type="term" value="F:tRNA binding"/>
    <property type="evidence" value="ECO:0007669"/>
    <property type="project" value="TreeGrafter"/>
</dbReference>
<proteinExistence type="inferred from homology"/>
<evidence type="ECO:0000256" key="7">
    <source>
        <dbReference type="ARBA" id="ARBA00022695"/>
    </source>
</evidence>
<dbReference type="STRING" id="1798709.A2538_04045"/>
<dbReference type="PROSITE" id="PS51163">
    <property type="entry name" value="YRDC"/>
    <property type="match status" value="1"/>
</dbReference>
<evidence type="ECO:0000256" key="5">
    <source>
        <dbReference type="ARBA" id="ARBA00022679"/>
    </source>
</evidence>
<keyword evidence="4" id="KW-0963">Cytoplasm</keyword>
<dbReference type="CDD" id="cd01038">
    <property type="entry name" value="Endonuclease_DUF559"/>
    <property type="match status" value="1"/>
</dbReference>
<keyword evidence="9" id="KW-0067">ATP-binding</keyword>
<evidence type="ECO:0000256" key="8">
    <source>
        <dbReference type="ARBA" id="ARBA00022741"/>
    </source>
</evidence>
<dbReference type="GO" id="GO:0003725">
    <property type="term" value="F:double-stranded RNA binding"/>
    <property type="evidence" value="ECO:0007669"/>
    <property type="project" value="InterPro"/>
</dbReference>
<dbReference type="InterPro" id="IPR007569">
    <property type="entry name" value="DUF559"/>
</dbReference>
<feature type="region of interest" description="Disordered" evidence="12">
    <location>
        <begin position="106"/>
        <end position="142"/>
    </location>
</feature>
<comment type="catalytic activity">
    <reaction evidence="11">
        <text>L-threonine + hydrogencarbonate + ATP = L-threonylcarbamoyladenylate + diphosphate + H2O</text>
        <dbReference type="Rhea" id="RHEA:36407"/>
        <dbReference type="ChEBI" id="CHEBI:15377"/>
        <dbReference type="ChEBI" id="CHEBI:17544"/>
        <dbReference type="ChEBI" id="CHEBI:30616"/>
        <dbReference type="ChEBI" id="CHEBI:33019"/>
        <dbReference type="ChEBI" id="CHEBI:57926"/>
        <dbReference type="ChEBI" id="CHEBI:73682"/>
        <dbReference type="EC" id="2.7.7.87"/>
    </reaction>
</comment>
<comment type="subcellular location">
    <subcellularLocation>
        <location evidence="1">Cytoplasm</location>
    </subcellularLocation>
</comment>
<dbReference type="InterPro" id="IPR006070">
    <property type="entry name" value="Sua5-like_dom"/>
</dbReference>
<dbReference type="GO" id="GO:0005737">
    <property type="term" value="C:cytoplasm"/>
    <property type="evidence" value="ECO:0007669"/>
    <property type="project" value="UniProtKB-SubCell"/>
</dbReference>
<evidence type="ECO:0000256" key="10">
    <source>
        <dbReference type="ARBA" id="ARBA00029774"/>
    </source>
</evidence>
<dbReference type="Proteomes" id="UP000178254">
    <property type="component" value="Unassembled WGS sequence"/>
</dbReference>
<evidence type="ECO:0000313" key="14">
    <source>
        <dbReference type="EMBL" id="OGH95082.1"/>
    </source>
</evidence>
<dbReference type="Gene3D" id="3.40.960.10">
    <property type="entry name" value="VSR Endonuclease"/>
    <property type="match status" value="1"/>
</dbReference>
<name>A0A1F6PFY7_9BACT</name>
<gene>
    <name evidence="14" type="ORF">A2538_04045</name>
</gene>
<dbReference type="SUPFAM" id="SSF52980">
    <property type="entry name" value="Restriction endonuclease-like"/>
    <property type="match status" value="1"/>
</dbReference>
<comment type="similarity">
    <text evidence="2">Belongs to the SUA5 family.</text>
</comment>
<dbReference type="Pfam" id="PF01300">
    <property type="entry name" value="Sua5_yciO_yrdC"/>
    <property type="match status" value="2"/>
</dbReference>
<dbReference type="InterPro" id="IPR050156">
    <property type="entry name" value="TC-AMP_synthase_SUA5"/>
</dbReference>
<keyword evidence="5" id="KW-0808">Transferase</keyword>
<evidence type="ECO:0000256" key="4">
    <source>
        <dbReference type="ARBA" id="ARBA00022490"/>
    </source>
</evidence>
<dbReference type="SUPFAM" id="SSF55821">
    <property type="entry name" value="YrdC/RibB"/>
    <property type="match status" value="2"/>
</dbReference>
<evidence type="ECO:0000256" key="2">
    <source>
        <dbReference type="ARBA" id="ARBA00007663"/>
    </source>
</evidence>
<accession>A0A1F6PFY7</accession>
<dbReference type="GO" id="GO:0008033">
    <property type="term" value="P:tRNA processing"/>
    <property type="evidence" value="ECO:0007669"/>
    <property type="project" value="UniProtKB-KW"/>
</dbReference>
<dbReference type="GO" id="GO:0006450">
    <property type="term" value="P:regulation of translational fidelity"/>
    <property type="evidence" value="ECO:0007669"/>
    <property type="project" value="TreeGrafter"/>
</dbReference>
<dbReference type="PANTHER" id="PTHR17490:SF16">
    <property type="entry name" value="THREONYLCARBAMOYL-AMP SYNTHASE"/>
    <property type="match status" value="1"/>
</dbReference>
<evidence type="ECO:0000256" key="3">
    <source>
        <dbReference type="ARBA" id="ARBA00012584"/>
    </source>
</evidence>
<evidence type="ECO:0000256" key="6">
    <source>
        <dbReference type="ARBA" id="ARBA00022694"/>
    </source>
</evidence>
<reference evidence="14 15" key="1">
    <citation type="journal article" date="2016" name="Nat. Commun.">
        <title>Thousands of microbial genomes shed light on interconnected biogeochemical processes in an aquifer system.</title>
        <authorList>
            <person name="Anantharaman K."/>
            <person name="Brown C.T."/>
            <person name="Hug L.A."/>
            <person name="Sharon I."/>
            <person name="Castelle C.J."/>
            <person name="Probst A.J."/>
            <person name="Thomas B.C."/>
            <person name="Singh A."/>
            <person name="Wilkins M.J."/>
            <person name="Karaoz U."/>
            <person name="Brodie E.L."/>
            <person name="Williams K.H."/>
            <person name="Hubbard S.S."/>
            <person name="Banfield J.F."/>
        </authorList>
    </citation>
    <scope>NUCLEOTIDE SEQUENCE [LARGE SCALE GENOMIC DNA]</scope>
</reference>
<sequence>MNIVEAKKINQIIDLVKSGKVVIFPTETSYGLGCDATNQSAVDKIFAIKGRVGDKPLLVVVPDIKMAKKYLKWNTTLDNLAQKYWPGALTMVGEYDVRAPLSISPLAGGEGDGETRAPLSISSLAGGEGDGETRAPLLAPPLSEGGNGNAARTCLSGCGNGNAARTCLSGCGNGNAPSLCKKGRAGVGFRLAAFFRTKSLRQSLRKDQTKAEKILWNGLRDKKLGGLKFRQQHGIGPYIADFYQSDSKIIVEVDGDIHFSDEKNALKDNRRKEFLEQNGYQILRYNNVDVFNNLSGVLDDIYYLCNKRLRDPLLISPLKGGESELTASDPTLAFPFLQREGKLANGVVAPDGTVAVRVSADSFLQSLTKKLGCPLVATSANLAGAGEIYDSQELIKIFENADNAPDAIVDAGILPKNLPSTIVSVVGNTINILRQGEVKID</sequence>
<keyword evidence="7" id="KW-0548">Nucleotidyltransferase</keyword>
<evidence type="ECO:0000256" key="11">
    <source>
        <dbReference type="ARBA" id="ARBA00048366"/>
    </source>
</evidence>
<dbReference type="AlphaFoldDB" id="A0A1F6PFY7"/>
<dbReference type="PANTHER" id="PTHR17490">
    <property type="entry name" value="SUA5"/>
    <property type="match status" value="1"/>
</dbReference>
<evidence type="ECO:0000256" key="12">
    <source>
        <dbReference type="SAM" id="MobiDB-lite"/>
    </source>
</evidence>